<feature type="compositionally biased region" description="Basic and acidic residues" evidence="1">
    <location>
        <begin position="359"/>
        <end position="377"/>
    </location>
</feature>
<protein>
    <submittedName>
        <fullName evidence="3">Prospero homeobox protein 1-like</fullName>
    </submittedName>
</protein>
<feature type="compositionally biased region" description="Basic and acidic residues" evidence="1">
    <location>
        <begin position="175"/>
        <end position="192"/>
    </location>
</feature>
<feature type="compositionally biased region" description="Low complexity" evidence="1">
    <location>
        <begin position="491"/>
        <end position="511"/>
    </location>
</feature>
<feature type="domain" description="Prospero" evidence="2">
    <location>
        <begin position="641"/>
        <end position="805"/>
    </location>
</feature>
<reference evidence="3 4" key="1">
    <citation type="journal article" date="2021" name="Sci. Rep.">
        <title>Chromosome anchoring in Senegalese sole (Solea senegalensis) reveals sex-associated markers and genome rearrangements in flatfish.</title>
        <authorList>
            <person name="Guerrero-Cozar I."/>
            <person name="Gomez-Garrido J."/>
            <person name="Berbel C."/>
            <person name="Martinez-Blanch J.F."/>
            <person name="Alioto T."/>
            <person name="Claros M.G."/>
            <person name="Gagnaire P.A."/>
            <person name="Manchado M."/>
        </authorList>
    </citation>
    <scope>NUCLEOTIDE SEQUENCE [LARGE SCALE GENOMIC DNA]</scope>
    <source>
        <strain evidence="3">Sse05_10M</strain>
    </source>
</reference>
<organism evidence="3 4">
    <name type="scientific">Solea senegalensis</name>
    <name type="common">Senegalese sole</name>
    <dbReference type="NCBI Taxonomy" id="28829"/>
    <lineage>
        <taxon>Eukaryota</taxon>
        <taxon>Metazoa</taxon>
        <taxon>Chordata</taxon>
        <taxon>Craniata</taxon>
        <taxon>Vertebrata</taxon>
        <taxon>Euteleostomi</taxon>
        <taxon>Actinopterygii</taxon>
        <taxon>Neopterygii</taxon>
        <taxon>Teleostei</taxon>
        <taxon>Neoteleostei</taxon>
        <taxon>Acanthomorphata</taxon>
        <taxon>Carangaria</taxon>
        <taxon>Pleuronectiformes</taxon>
        <taxon>Pleuronectoidei</taxon>
        <taxon>Soleidae</taxon>
        <taxon>Solea</taxon>
    </lineage>
</organism>
<evidence type="ECO:0000256" key="1">
    <source>
        <dbReference type="SAM" id="MobiDB-lite"/>
    </source>
</evidence>
<feature type="region of interest" description="Disordered" evidence="1">
    <location>
        <begin position="359"/>
        <end position="381"/>
    </location>
</feature>
<dbReference type="InterPro" id="IPR023082">
    <property type="entry name" value="Homeo_prospero_dom"/>
</dbReference>
<keyword evidence="4" id="KW-1185">Reference proteome</keyword>
<evidence type="ECO:0000313" key="3">
    <source>
        <dbReference type="EMBL" id="KAG7496262.1"/>
    </source>
</evidence>
<feature type="region of interest" description="Disordered" evidence="1">
    <location>
        <begin position="448"/>
        <end position="524"/>
    </location>
</feature>
<feature type="compositionally biased region" description="Pro residues" evidence="1">
    <location>
        <begin position="512"/>
        <end position="523"/>
    </location>
</feature>
<dbReference type="Proteomes" id="UP000693946">
    <property type="component" value="Linkage Group LG3"/>
</dbReference>
<name>A0AAV6QX29_SOLSE</name>
<dbReference type="InterPro" id="IPR039350">
    <property type="entry name" value="Prospero_homeodomain"/>
</dbReference>
<dbReference type="GO" id="GO:0000978">
    <property type="term" value="F:RNA polymerase II cis-regulatory region sequence-specific DNA binding"/>
    <property type="evidence" value="ECO:0007669"/>
    <property type="project" value="TreeGrafter"/>
</dbReference>
<feature type="region of interest" description="Disordered" evidence="1">
    <location>
        <begin position="296"/>
        <end position="316"/>
    </location>
</feature>
<comment type="caution">
    <text evidence="3">The sequence shown here is derived from an EMBL/GenBank/DDBJ whole genome shotgun (WGS) entry which is preliminary data.</text>
</comment>
<keyword evidence="3" id="KW-0371">Homeobox</keyword>
<dbReference type="PANTHER" id="PTHR12198">
    <property type="entry name" value="HOMEOBOX PROTEIN PROSPERO/PROX-1/CEH-26"/>
    <property type="match status" value="1"/>
</dbReference>
<gene>
    <name evidence="3" type="ORF">JOB18_015634</name>
</gene>
<dbReference type="GO" id="GO:0005634">
    <property type="term" value="C:nucleus"/>
    <property type="evidence" value="ECO:0007669"/>
    <property type="project" value="TreeGrafter"/>
</dbReference>
<dbReference type="GO" id="GO:0000981">
    <property type="term" value="F:DNA-binding transcription factor activity, RNA polymerase II-specific"/>
    <property type="evidence" value="ECO:0007669"/>
    <property type="project" value="TreeGrafter"/>
</dbReference>
<feature type="region of interest" description="Disordered" evidence="1">
    <location>
        <begin position="1"/>
        <end position="75"/>
    </location>
</feature>
<evidence type="ECO:0000259" key="2">
    <source>
        <dbReference type="PROSITE" id="PS51818"/>
    </source>
</evidence>
<proteinExistence type="predicted"/>
<keyword evidence="3" id="KW-0238">DNA-binding</keyword>
<accession>A0AAV6QX29</accession>
<dbReference type="Pfam" id="PF05044">
    <property type="entry name" value="HPD"/>
    <property type="match status" value="1"/>
</dbReference>
<dbReference type="AlphaFoldDB" id="A0AAV6QX29"/>
<dbReference type="PANTHER" id="PTHR12198:SF11">
    <property type="entry name" value="PROSPERO HOMEOBOX 3"/>
    <property type="match status" value="1"/>
</dbReference>
<evidence type="ECO:0000313" key="4">
    <source>
        <dbReference type="Proteomes" id="UP000693946"/>
    </source>
</evidence>
<feature type="compositionally biased region" description="Basic and acidic residues" evidence="1">
    <location>
        <begin position="24"/>
        <end position="41"/>
    </location>
</feature>
<dbReference type="PROSITE" id="PS51818">
    <property type="entry name" value="HOMEO_PROSPERO"/>
    <property type="match status" value="1"/>
</dbReference>
<dbReference type="EMBL" id="JAGKHQ010000015">
    <property type="protein sequence ID" value="KAG7496262.1"/>
    <property type="molecule type" value="Genomic_DNA"/>
</dbReference>
<sequence length="805" mass="89158">MDSSNPPTPLHSTPAAAAAAAAVVEEHGLTRGLSREEKNLHSSDTTAAGRQTDRRTVDRPTQSAQEPGDTAGAGTPLYARTTQLLLCEIQWIVWFGSAVMDSPPDLFSDSAPQIHAFAPTLSSSDLSVVHPEPSAGRPPPAFRPPVFPLIHHLHQPGGASRRIGGQLGTSPSTHRHLEERNLEEGGGEKDGQVEQGSDGGEEGALEGEESFLEVKKRHSALTAEWSQDILKVKRMKLESRQRDGEADEGGVRREIGREGRRREREELKEQLEEARERLQVLQEKVWRAFGEKHLAEEEEKKRRHRGGNRGAAEGGERDMGMMEETDITEGMYDDDDIDDGEIEKESFSFLSVSPFDNFHKQREERQKEREERMERGRGGGLHVEGLMEGAGLWLDCGGLVRGDWDGGIQEEGEEGGQKFAQALKLELGSAVARVIDRVLRLYTETEDLAPSSPPAAISFLPSDVGNDGGREKGEWTGLLASGRGKEKTRDPSSSSSSHPSSSSSSASSSSFPVPPPPPPPLPLPLLHYSMQQLFSRALHHPQLPHLPPPRKDFLSSDPFLEFSSHPSSHPSFPPLPLLGHLDPSLARHALGGRERGVRGDGGMRGGGGMDGGELYLTAGGISFLEQVSSSVRHPVMRVKVREGLSPCHLKKAKLMFFYARYPSSNTLKTFFPDVKFNRCVTSQMIKWFSNFREFFYIQMERFARQAVREALTRDGAPRLGRESQLRVGRDTELYRILNMHYNKSNIYQVPDRFIEVSEVALREFYAAIWTGRDSDPCWKKGIYKIICKLDSPVPDAFRLPGCPVG</sequence>
<feature type="region of interest" description="Disordered" evidence="1">
    <location>
        <begin position="237"/>
        <end position="264"/>
    </location>
</feature>
<feature type="region of interest" description="Disordered" evidence="1">
    <location>
        <begin position="153"/>
        <end position="205"/>
    </location>
</feature>